<dbReference type="Proteomes" id="UP000032180">
    <property type="component" value="Chromosome 12"/>
</dbReference>
<evidence type="ECO:0000313" key="2">
    <source>
        <dbReference type="Proteomes" id="UP000032180"/>
    </source>
</evidence>
<dbReference type="EnsemblPlants" id="LPERR12G11000.1">
    <property type="protein sequence ID" value="LPERR12G11000.1"/>
    <property type="gene ID" value="LPERR12G11000"/>
</dbReference>
<accession>A0A0D9XZN2</accession>
<dbReference type="HOGENOM" id="CLU_3261265_0_0_1"/>
<reference evidence="2" key="2">
    <citation type="submission" date="2013-12" db="EMBL/GenBank/DDBJ databases">
        <authorList>
            <person name="Yu Y."/>
            <person name="Lee S."/>
            <person name="de Baynast K."/>
            <person name="Wissotski M."/>
            <person name="Liu L."/>
            <person name="Talag J."/>
            <person name="Goicoechea J."/>
            <person name="Angelova A."/>
            <person name="Jetty R."/>
            <person name="Kudrna D."/>
            <person name="Golser W."/>
            <person name="Rivera L."/>
            <person name="Zhang J."/>
            <person name="Wing R."/>
        </authorList>
    </citation>
    <scope>NUCLEOTIDE SEQUENCE</scope>
</reference>
<evidence type="ECO:0000313" key="1">
    <source>
        <dbReference type="EnsemblPlants" id="LPERR12G11000.1"/>
    </source>
</evidence>
<reference evidence="1 2" key="1">
    <citation type="submission" date="2012-08" db="EMBL/GenBank/DDBJ databases">
        <title>Oryza genome evolution.</title>
        <authorList>
            <person name="Wing R.A."/>
        </authorList>
    </citation>
    <scope>NUCLEOTIDE SEQUENCE</scope>
</reference>
<protein>
    <submittedName>
        <fullName evidence="1">Uncharacterized protein</fullName>
    </submittedName>
</protein>
<dbReference type="AlphaFoldDB" id="A0A0D9XZN2"/>
<proteinExistence type="predicted"/>
<dbReference type="Gramene" id="LPERR12G11000.1">
    <property type="protein sequence ID" value="LPERR12G11000.1"/>
    <property type="gene ID" value="LPERR12G11000"/>
</dbReference>
<reference evidence="1" key="3">
    <citation type="submission" date="2015-04" db="UniProtKB">
        <authorList>
            <consortium name="EnsemblPlants"/>
        </authorList>
    </citation>
    <scope>IDENTIFICATION</scope>
</reference>
<name>A0A0D9XZN2_9ORYZ</name>
<organism evidence="1 2">
    <name type="scientific">Leersia perrieri</name>
    <dbReference type="NCBI Taxonomy" id="77586"/>
    <lineage>
        <taxon>Eukaryota</taxon>
        <taxon>Viridiplantae</taxon>
        <taxon>Streptophyta</taxon>
        <taxon>Embryophyta</taxon>
        <taxon>Tracheophyta</taxon>
        <taxon>Spermatophyta</taxon>
        <taxon>Magnoliopsida</taxon>
        <taxon>Liliopsida</taxon>
        <taxon>Poales</taxon>
        <taxon>Poaceae</taxon>
        <taxon>BOP clade</taxon>
        <taxon>Oryzoideae</taxon>
        <taxon>Oryzeae</taxon>
        <taxon>Oryzinae</taxon>
        <taxon>Leersia</taxon>
    </lineage>
</organism>
<keyword evidence="2" id="KW-1185">Reference proteome</keyword>
<sequence>MVWGQDDTVVLASAGVACREGKEAGQQEYDSGNDVDLFQLIP</sequence>